<gene>
    <name evidence="2" type="ORF">HGRIS_010074</name>
</gene>
<accession>A0ABR3J3N0</accession>
<organism evidence="2 3">
    <name type="scientific">Hohenbuehelia grisea</name>
    <dbReference type="NCBI Taxonomy" id="104357"/>
    <lineage>
        <taxon>Eukaryota</taxon>
        <taxon>Fungi</taxon>
        <taxon>Dikarya</taxon>
        <taxon>Basidiomycota</taxon>
        <taxon>Agaricomycotina</taxon>
        <taxon>Agaricomycetes</taxon>
        <taxon>Agaricomycetidae</taxon>
        <taxon>Agaricales</taxon>
        <taxon>Pleurotineae</taxon>
        <taxon>Pleurotaceae</taxon>
        <taxon>Hohenbuehelia</taxon>
    </lineage>
</organism>
<name>A0ABR3J3N0_9AGAR</name>
<evidence type="ECO:0000313" key="3">
    <source>
        <dbReference type="Proteomes" id="UP001556367"/>
    </source>
</evidence>
<evidence type="ECO:0000256" key="1">
    <source>
        <dbReference type="SAM" id="MobiDB-lite"/>
    </source>
</evidence>
<evidence type="ECO:0000313" key="2">
    <source>
        <dbReference type="EMBL" id="KAL0950070.1"/>
    </source>
</evidence>
<dbReference type="Proteomes" id="UP001556367">
    <property type="component" value="Unassembled WGS sequence"/>
</dbReference>
<feature type="region of interest" description="Disordered" evidence="1">
    <location>
        <begin position="117"/>
        <end position="150"/>
    </location>
</feature>
<sequence>MIPRIPPKVYHLLVKTHTTTVLATMPPTNTVQALKEEVFSALTADVNEETDTPKVTELEDFELCKAIKERGKPITYKVLDNSSQLKAAGVLNWEHIYIQFRDAFSGELLPVTFTAPKIDDDDEDYPIPASSPIPTEPSATSKGKRKAPPE</sequence>
<proteinExistence type="predicted"/>
<keyword evidence="3" id="KW-1185">Reference proteome</keyword>
<comment type="caution">
    <text evidence="2">The sequence shown here is derived from an EMBL/GenBank/DDBJ whole genome shotgun (WGS) entry which is preliminary data.</text>
</comment>
<dbReference type="EMBL" id="JASNQZ010000012">
    <property type="protein sequence ID" value="KAL0950070.1"/>
    <property type="molecule type" value="Genomic_DNA"/>
</dbReference>
<reference evidence="3" key="1">
    <citation type="submission" date="2024-06" db="EMBL/GenBank/DDBJ databases">
        <title>Multi-omics analyses provide insights into the biosynthesis of the anticancer antibiotic pleurotin in Hohenbuehelia grisea.</title>
        <authorList>
            <person name="Weaver J.A."/>
            <person name="Alberti F."/>
        </authorList>
    </citation>
    <scope>NUCLEOTIDE SEQUENCE [LARGE SCALE GENOMIC DNA]</scope>
    <source>
        <strain evidence="3">T-177</strain>
    </source>
</reference>
<protein>
    <submittedName>
        <fullName evidence="2">Uncharacterized protein</fullName>
    </submittedName>
</protein>